<evidence type="ECO:0000313" key="3">
    <source>
        <dbReference type="EMBL" id="KAG0152497.1"/>
    </source>
</evidence>
<protein>
    <submittedName>
        <fullName evidence="3">Uncharacterized protein</fullName>
    </submittedName>
</protein>
<reference evidence="3" key="1">
    <citation type="submission" date="2013-11" db="EMBL/GenBank/DDBJ databases">
        <title>Genome sequence of the fusiform rust pathogen reveals effectors for host alternation and coevolution with pine.</title>
        <authorList>
            <consortium name="DOE Joint Genome Institute"/>
            <person name="Smith K."/>
            <person name="Pendleton A."/>
            <person name="Kubisiak T."/>
            <person name="Anderson C."/>
            <person name="Salamov A."/>
            <person name="Aerts A."/>
            <person name="Riley R."/>
            <person name="Clum A."/>
            <person name="Lindquist E."/>
            <person name="Ence D."/>
            <person name="Campbell M."/>
            <person name="Kronenberg Z."/>
            <person name="Feau N."/>
            <person name="Dhillon B."/>
            <person name="Hamelin R."/>
            <person name="Burleigh J."/>
            <person name="Smith J."/>
            <person name="Yandell M."/>
            <person name="Nelson C."/>
            <person name="Grigoriev I."/>
            <person name="Davis J."/>
        </authorList>
    </citation>
    <scope>NUCLEOTIDE SEQUENCE</scope>
    <source>
        <strain evidence="3">G11</strain>
    </source>
</reference>
<feature type="chain" id="PRO_5040207571" evidence="2">
    <location>
        <begin position="23"/>
        <end position="76"/>
    </location>
</feature>
<name>A0A9P6THH0_9BASI</name>
<gene>
    <name evidence="3" type="ORF">CROQUDRAFT_667337</name>
</gene>
<organism evidence="3 4">
    <name type="scientific">Cronartium quercuum f. sp. fusiforme G11</name>
    <dbReference type="NCBI Taxonomy" id="708437"/>
    <lineage>
        <taxon>Eukaryota</taxon>
        <taxon>Fungi</taxon>
        <taxon>Dikarya</taxon>
        <taxon>Basidiomycota</taxon>
        <taxon>Pucciniomycotina</taxon>
        <taxon>Pucciniomycetes</taxon>
        <taxon>Pucciniales</taxon>
        <taxon>Coleosporiaceae</taxon>
        <taxon>Cronartium</taxon>
    </lineage>
</organism>
<evidence type="ECO:0000313" key="4">
    <source>
        <dbReference type="Proteomes" id="UP000886653"/>
    </source>
</evidence>
<evidence type="ECO:0000256" key="1">
    <source>
        <dbReference type="SAM" id="MobiDB-lite"/>
    </source>
</evidence>
<dbReference type="AlphaFoldDB" id="A0A9P6THH0"/>
<dbReference type="Proteomes" id="UP000886653">
    <property type="component" value="Unassembled WGS sequence"/>
</dbReference>
<proteinExistence type="predicted"/>
<sequence>MRHMRTISLLLVAFTTLIFTLSARPTSTEGGDPHVSAKFQTINYHETSHQIGPKFTTHDPHALARMRSPHRGSDES</sequence>
<dbReference type="EMBL" id="MU167208">
    <property type="protein sequence ID" value="KAG0152497.1"/>
    <property type="molecule type" value="Genomic_DNA"/>
</dbReference>
<evidence type="ECO:0000256" key="2">
    <source>
        <dbReference type="SAM" id="SignalP"/>
    </source>
</evidence>
<dbReference type="OrthoDB" id="10532531at2759"/>
<accession>A0A9P6THH0</accession>
<keyword evidence="4" id="KW-1185">Reference proteome</keyword>
<feature type="signal peptide" evidence="2">
    <location>
        <begin position="1"/>
        <end position="22"/>
    </location>
</feature>
<feature type="region of interest" description="Disordered" evidence="1">
    <location>
        <begin position="48"/>
        <end position="76"/>
    </location>
</feature>
<keyword evidence="2" id="KW-0732">Signal</keyword>
<comment type="caution">
    <text evidence="3">The sequence shown here is derived from an EMBL/GenBank/DDBJ whole genome shotgun (WGS) entry which is preliminary data.</text>
</comment>